<proteinExistence type="predicted"/>
<feature type="region of interest" description="Disordered" evidence="1">
    <location>
        <begin position="362"/>
        <end position="396"/>
    </location>
</feature>
<protein>
    <submittedName>
        <fullName evidence="4">Uncharacterized protein</fullName>
    </submittedName>
</protein>
<evidence type="ECO:0000256" key="3">
    <source>
        <dbReference type="SAM" id="SignalP"/>
    </source>
</evidence>
<feature type="signal peptide" evidence="3">
    <location>
        <begin position="1"/>
        <end position="21"/>
    </location>
</feature>
<organism evidence="4 5">
    <name type="scientific">Porites evermanni</name>
    <dbReference type="NCBI Taxonomy" id="104178"/>
    <lineage>
        <taxon>Eukaryota</taxon>
        <taxon>Metazoa</taxon>
        <taxon>Cnidaria</taxon>
        <taxon>Anthozoa</taxon>
        <taxon>Hexacorallia</taxon>
        <taxon>Scleractinia</taxon>
        <taxon>Fungiina</taxon>
        <taxon>Poritidae</taxon>
        <taxon>Porites</taxon>
    </lineage>
</organism>
<sequence length="396" mass="45085">MHFVFLKFFPFLIAAFNLTFAWKVKVDRQLNGIDHFELLDDDKKSICTTTEKAMEFCAKHRAVMVRNTRICLDDQQSLYCRCNSTKSTFLLHEERCVVEENVPRYLPIGPFPGRLSSNNSRWSGFIVSLQATCTVKLDFLRLRGNPPPEEMKTCLLLKINGFHLWSLKLHQMNFTQPREDIIFNTTRNYTSHLEDYTNTSSDTTVTKSVLTTTLRIPTTATYSKSVEPHSWTSVLLVVFYSVILIVIVVITLWVLRDECRPSLKTAWKTSKRRQSIGNPTYERGRTNSLSLMPMRTVNHLDPSPYAVCPCAAVYQPIVENTRPHNLNDCSNLYESLKSVKKNSQRRAATNSLYQDLNITNTNTSSVNANSEELNCPPEAETKTPSSLASNDSNSCG</sequence>
<evidence type="ECO:0000313" key="5">
    <source>
        <dbReference type="Proteomes" id="UP001159427"/>
    </source>
</evidence>
<feature type="chain" id="PRO_5045985912" evidence="3">
    <location>
        <begin position="22"/>
        <end position="396"/>
    </location>
</feature>
<evidence type="ECO:0000256" key="1">
    <source>
        <dbReference type="SAM" id="MobiDB-lite"/>
    </source>
</evidence>
<feature type="non-terminal residue" evidence="4">
    <location>
        <position position="396"/>
    </location>
</feature>
<reference evidence="4 5" key="1">
    <citation type="submission" date="2022-05" db="EMBL/GenBank/DDBJ databases">
        <authorList>
            <consortium name="Genoscope - CEA"/>
            <person name="William W."/>
        </authorList>
    </citation>
    <scope>NUCLEOTIDE SEQUENCE [LARGE SCALE GENOMIC DNA]</scope>
</reference>
<gene>
    <name evidence="4" type="ORF">PEVE_00042113</name>
</gene>
<feature type="transmembrane region" description="Helical" evidence="2">
    <location>
        <begin position="231"/>
        <end position="255"/>
    </location>
</feature>
<dbReference type="EMBL" id="CALNXI010000817">
    <property type="protein sequence ID" value="CAH3141321.1"/>
    <property type="molecule type" value="Genomic_DNA"/>
</dbReference>
<comment type="caution">
    <text evidence="4">The sequence shown here is derived from an EMBL/GenBank/DDBJ whole genome shotgun (WGS) entry which is preliminary data.</text>
</comment>
<keyword evidence="3" id="KW-0732">Signal</keyword>
<keyword evidence="2" id="KW-0472">Membrane</keyword>
<evidence type="ECO:0000313" key="4">
    <source>
        <dbReference type="EMBL" id="CAH3141321.1"/>
    </source>
</evidence>
<keyword evidence="5" id="KW-1185">Reference proteome</keyword>
<accession>A0ABN8PEC4</accession>
<feature type="compositionally biased region" description="Polar residues" evidence="1">
    <location>
        <begin position="382"/>
        <end position="396"/>
    </location>
</feature>
<keyword evidence="2" id="KW-1133">Transmembrane helix</keyword>
<evidence type="ECO:0000256" key="2">
    <source>
        <dbReference type="SAM" id="Phobius"/>
    </source>
</evidence>
<keyword evidence="2" id="KW-0812">Transmembrane</keyword>
<dbReference type="Proteomes" id="UP001159427">
    <property type="component" value="Unassembled WGS sequence"/>
</dbReference>
<name>A0ABN8PEC4_9CNID</name>